<accession>A0A813J748</accession>
<sequence length="299" mass="32495">MAGRHALPPAAVMSLGCGALAGKRYTAVYYTSTRMGERFGELAGWNAHRAVLVWQKMVRLRSAHFSHWFRTCFQTIAEPTFLCEFVMLHFFASKRQQTLGHPANQAVAVGHLAGSPEGEASVVLGIGDNPGLPIIARLYQQMHWLPGFVAYPLHLMSIAFPKFFSKKQPRAIVAFSARTGELRWWYELEAFHYPAAAGESERLLDRLAAMGNGTNPKNDPLCLPDSCAQPVLDSGGTVFVPFQDGKIYAIRDDDADGIINPATEVSTFDVGDGFQASLALAPGMLAAAPCGGGLHVFRS</sequence>
<gene>
    <name evidence="1" type="ORF">PGLA2088_LOCUS16741</name>
</gene>
<evidence type="ECO:0000313" key="2">
    <source>
        <dbReference type="Proteomes" id="UP000626109"/>
    </source>
</evidence>
<dbReference type="AlphaFoldDB" id="A0A813J748"/>
<dbReference type="Gene3D" id="2.130.10.10">
    <property type="entry name" value="YVTN repeat-like/Quinoprotein amine dehydrogenase"/>
    <property type="match status" value="1"/>
</dbReference>
<dbReference type="PROSITE" id="PS51257">
    <property type="entry name" value="PROKAR_LIPOPROTEIN"/>
    <property type="match status" value="1"/>
</dbReference>
<evidence type="ECO:0000313" key="1">
    <source>
        <dbReference type="EMBL" id="CAE8667896.1"/>
    </source>
</evidence>
<comment type="caution">
    <text evidence="1">The sequence shown here is derived from an EMBL/GenBank/DDBJ whole genome shotgun (WGS) entry which is preliminary data.</text>
</comment>
<dbReference type="Proteomes" id="UP000626109">
    <property type="component" value="Unassembled WGS sequence"/>
</dbReference>
<dbReference type="InterPro" id="IPR011047">
    <property type="entry name" value="Quinoprotein_ADH-like_sf"/>
</dbReference>
<reference evidence="1" key="1">
    <citation type="submission" date="2021-02" db="EMBL/GenBank/DDBJ databases">
        <authorList>
            <person name="Dougan E. K."/>
            <person name="Rhodes N."/>
            <person name="Thang M."/>
            <person name="Chan C."/>
        </authorList>
    </citation>
    <scope>NUCLEOTIDE SEQUENCE</scope>
</reference>
<dbReference type="SUPFAM" id="SSF50998">
    <property type="entry name" value="Quinoprotein alcohol dehydrogenase-like"/>
    <property type="match status" value="1"/>
</dbReference>
<dbReference type="EMBL" id="CAJNNW010021421">
    <property type="protein sequence ID" value="CAE8667896.1"/>
    <property type="molecule type" value="Genomic_DNA"/>
</dbReference>
<protein>
    <submittedName>
        <fullName evidence="1">Uncharacterized protein</fullName>
    </submittedName>
</protein>
<organism evidence="1 2">
    <name type="scientific">Polarella glacialis</name>
    <name type="common">Dinoflagellate</name>
    <dbReference type="NCBI Taxonomy" id="89957"/>
    <lineage>
        <taxon>Eukaryota</taxon>
        <taxon>Sar</taxon>
        <taxon>Alveolata</taxon>
        <taxon>Dinophyceae</taxon>
        <taxon>Suessiales</taxon>
        <taxon>Suessiaceae</taxon>
        <taxon>Polarella</taxon>
    </lineage>
</organism>
<dbReference type="InterPro" id="IPR015943">
    <property type="entry name" value="WD40/YVTN_repeat-like_dom_sf"/>
</dbReference>
<proteinExistence type="predicted"/>
<name>A0A813J748_POLGL</name>